<keyword evidence="6" id="KW-0677">Repeat</keyword>
<feature type="domain" description="PLD phosphodiesterase" evidence="14">
    <location>
        <begin position="414"/>
        <end position="441"/>
    </location>
</feature>
<keyword evidence="9 12" id="KW-0472">Membrane</keyword>
<dbReference type="Proteomes" id="UP000184212">
    <property type="component" value="Unassembled WGS sequence"/>
</dbReference>
<organism evidence="15 16">
    <name type="scientific">Chryseolinea serpens</name>
    <dbReference type="NCBI Taxonomy" id="947013"/>
    <lineage>
        <taxon>Bacteria</taxon>
        <taxon>Pseudomonadati</taxon>
        <taxon>Bacteroidota</taxon>
        <taxon>Cytophagia</taxon>
        <taxon>Cytophagales</taxon>
        <taxon>Fulvivirgaceae</taxon>
        <taxon>Chryseolinea</taxon>
    </lineage>
</organism>
<evidence type="ECO:0000256" key="3">
    <source>
        <dbReference type="ARBA" id="ARBA00022516"/>
    </source>
</evidence>
<feature type="transmembrane region" description="Helical" evidence="12">
    <location>
        <begin position="55"/>
        <end position="75"/>
    </location>
</feature>
<dbReference type="NCBIfam" id="TIGR04265">
    <property type="entry name" value="bac_cardiolipin"/>
    <property type="match status" value="1"/>
</dbReference>
<dbReference type="GO" id="GO:0005886">
    <property type="term" value="C:plasma membrane"/>
    <property type="evidence" value="ECO:0007669"/>
    <property type="project" value="UniProtKB-SubCell"/>
</dbReference>
<dbReference type="EMBL" id="FQWQ01000001">
    <property type="protein sequence ID" value="SHG51147.1"/>
    <property type="molecule type" value="Genomic_DNA"/>
</dbReference>
<evidence type="ECO:0000256" key="10">
    <source>
        <dbReference type="ARBA" id="ARBA00023209"/>
    </source>
</evidence>
<comment type="subcellular location">
    <subcellularLocation>
        <location evidence="1 12">Cell membrane</location>
        <topology evidence="1 12">Multi-pass membrane protein</topology>
    </subcellularLocation>
</comment>
<accession>A0A1M5KEH2</accession>
<dbReference type="Pfam" id="PF13091">
    <property type="entry name" value="PLDc_2"/>
    <property type="match status" value="2"/>
</dbReference>
<dbReference type="HAMAP" id="MF_01916">
    <property type="entry name" value="Cardiolipin_synth_Cls"/>
    <property type="match status" value="1"/>
</dbReference>
<feature type="transmembrane region" description="Helical" evidence="12">
    <location>
        <begin position="27"/>
        <end position="46"/>
    </location>
</feature>
<protein>
    <recommendedName>
        <fullName evidence="12 13">Cardiolipin synthase</fullName>
        <shortName evidence="12">CL synthase</shortName>
        <ecNumber evidence="12 13">2.7.8.-</ecNumber>
    </recommendedName>
</protein>
<keyword evidence="2 12" id="KW-1003">Cell membrane</keyword>
<evidence type="ECO:0000256" key="7">
    <source>
        <dbReference type="ARBA" id="ARBA00022989"/>
    </source>
</evidence>
<comment type="similarity">
    <text evidence="12">Belongs to the phospholipase D family. Cardiolipin synthase subfamily.</text>
</comment>
<keyword evidence="3 12" id="KW-0444">Lipid biosynthesis</keyword>
<dbReference type="InterPro" id="IPR025202">
    <property type="entry name" value="PLD-like_dom"/>
</dbReference>
<feature type="active site" evidence="12">
    <location>
        <position position="241"/>
    </location>
</feature>
<keyword evidence="16" id="KW-1185">Reference proteome</keyword>
<reference evidence="15 16" key="1">
    <citation type="submission" date="2016-11" db="EMBL/GenBank/DDBJ databases">
        <authorList>
            <person name="Jaros S."/>
            <person name="Januszkiewicz K."/>
            <person name="Wedrychowicz H."/>
        </authorList>
    </citation>
    <scope>NUCLEOTIDE SEQUENCE [LARGE SCALE GENOMIC DNA]</scope>
    <source>
        <strain evidence="15 16">DSM 24574</strain>
    </source>
</reference>
<dbReference type="PANTHER" id="PTHR21248">
    <property type="entry name" value="CARDIOLIPIN SYNTHASE"/>
    <property type="match status" value="1"/>
</dbReference>
<gene>
    <name evidence="15" type="ORF">SAMN04488109_0595</name>
</gene>
<dbReference type="SUPFAM" id="SSF56024">
    <property type="entry name" value="Phospholipase D/nuclease"/>
    <property type="match status" value="2"/>
</dbReference>
<dbReference type="AlphaFoldDB" id="A0A1M5KEH2"/>
<keyword evidence="10 12" id="KW-0594">Phospholipid biosynthesis</keyword>
<keyword evidence="4 12" id="KW-0808">Transferase</keyword>
<evidence type="ECO:0000313" key="16">
    <source>
        <dbReference type="Proteomes" id="UP000184212"/>
    </source>
</evidence>
<dbReference type="InterPro" id="IPR027379">
    <property type="entry name" value="CLS_N"/>
</dbReference>
<dbReference type="EC" id="2.7.8.-" evidence="12 13"/>
<feature type="active site" evidence="12">
    <location>
        <position position="421"/>
    </location>
</feature>
<feature type="active site" evidence="12">
    <location>
        <position position="426"/>
    </location>
</feature>
<sequence length="501" mass="57866">MLKCRYLHPVMSPVIELWEWTFGLLKSWYWLPLLLAYIGVIISILLDNRNPIKSVAYIMLLVFLPGLGLVVYYFFGRDLRKQRIFNLKGAGAMPLMERFWNTNLHEFERRFERAEEKFGGLVAASRLVFNLHQTVLTENNHFELLINGEQKFPSVYAALEEAEHHIHIEYYIFTYDDVGRKVVDILMRKAKQGVEVRLVIDDMGSKNNKRMVRRLKRAGIDVYRFMPVTFPFAAQANYRNHRKIIVVDGKVGFVGGINMDDRYLNNGKYKLFWRDTHLKVEGPMVNLLQFQFLLSWHFTAKKNFDLKPPYFENTGPAKGRSPATLIASGPDSPRPYCMEAILTAINRASKIIRITTPYFIPSDQLTTALLMAVGNGVEVELMLPGKTDSYIVQHASFSYLTPLLRAGVRVFLYERGFIHAKSITVDHQLAIVGTVNMDTRSFYINFELAALAYDEALCKALDDAFEDDLQYSRELNYHIWGTRHIVRRVTESVCRLLTPLL</sequence>
<comment type="catalytic activity">
    <reaction evidence="12">
        <text>2 a 1,2-diacyl-sn-glycero-3-phospho-(1'-sn-glycerol) = a cardiolipin + glycerol</text>
        <dbReference type="Rhea" id="RHEA:31451"/>
        <dbReference type="ChEBI" id="CHEBI:17754"/>
        <dbReference type="ChEBI" id="CHEBI:62237"/>
        <dbReference type="ChEBI" id="CHEBI:64716"/>
    </reaction>
</comment>
<evidence type="ECO:0000256" key="4">
    <source>
        <dbReference type="ARBA" id="ARBA00022679"/>
    </source>
</evidence>
<dbReference type="InterPro" id="IPR030874">
    <property type="entry name" value="Cardiolipin_synth_Firmi"/>
</dbReference>
<evidence type="ECO:0000259" key="14">
    <source>
        <dbReference type="PROSITE" id="PS50035"/>
    </source>
</evidence>
<dbReference type="Gene3D" id="3.30.870.10">
    <property type="entry name" value="Endonuclease Chain A"/>
    <property type="match status" value="2"/>
</dbReference>
<dbReference type="STRING" id="947013.SAMN04488109_0595"/>
<proteinExistence type="inferred from homology"/>
<evidence type="ECO:0000313" key="15">
    <source>
        <dbReference type="EMBL" id="SHG51147.1"/>
    </source>
</evidence>
<evidence type="ECO:0000256" key="13">
    <source>
        <dbReference type="NCBIfam" id="TIGR04265"/>
    </source>
</evidence>
<dbReference type="InterPro" id="IPR022924">
    <property type="entry name" value="Cardiolipin_synthase"/>
</dbReference>
<feature type="active site" evidence="12">
    <location>
        <position position="243"/>
    </location>
</feature>
<dbReference type="CDD" id="cd09112">
    <property type="entry name" value="PLDc_CLS_2"/>
    <property type="match status" value="1"/>
</dbReference>
<keyword evidence="5 12" id="KW-0812">Transmembrane</keyword>
<keyword evidence="8 12" id="KW-0443">Lipid metabolism</keyword>
<evidence type="ECO:0000256" key="5">
    <source>
        <dbReference type="ARBA" id="ARBA00022692"/>
    </source>
</evidence>
<evidence type="ECO:0000256" key="1">
    <source>
        <dbReference type="ARBA" id="ARBA00004651"/>
    </source>
</evidence>
<evidence type="ECO:0000256" key="9">
    <source>
        <dbReference type="ARBA" id="ARBA00023136"/>
    </source>
</evidence>
<evidence type="ECO:0000256" key="2">
    <source>
        <dbReference type="ARBA" id="ARBA00022475"/>
    </source>
</evidence>
<feature type="active site" evidence="12">
    <location>
        <position position="419"/>
    </location>
</feature>
<evidence type="ECO:0000256" key="12">
    <source>
        <dbReference type="HAMAP-Rule" id="MF_01916"/>
    </source>
</evidence>
<evidence type="ECO:0000256" key="6">
    <source>
        <dbReference type="ARBA" id="ARBA00022737"/>
    </source>
</evidence>
<feature type="domain" description="PLD phosphodiesterase" evidence="14">
    <location>
        <begin position="236"/>
        <end position="263"/>
    </location>
</feature>
<feature type="active site" evidence="12">
    <location>
        <position position="248"/>
    </location>
</feature>
<dbReference type="Pfam" id="PF13396">
    <property type="entry name" value="PLDc_N"/>
    <property type="match status" value="1"/>
</dbReference>
<dbReference type="PROSITE" id="PS50035">
    <property type="entry name" value="PLD"/>
    <property type="match status" value="2"/>
</dbReference>
<evidence type="ECO:0000256" key="11">
    <source>
        <dbReference type="ARBA" id="ARBA00023264"/>
    </source>
</evidence>
<dbReference type="GO" id="GO:0032049">
    <property type="term" value="P:cardiolipin biosynthetic process"/>
    <property type="evidence" value="ECO:0007669"/>
    <property type="project" value="UniProtKB-UniRule"/>
</dbReference>
<dbReference type="PANTHER" id="PTHR21248:SF22">
    <property type="entry name" value="PHOSPHOLIPASE D"/>
    <property type="match status" value="1"/>
</dbReference>
<dbReference type="InterPro" id="IPR001736">
    <property type="entry name" value="PLipase_D/transphosphatidylase"/>
</dbReference>
<dbReference type="CDD" id="cd09110">
    <property type="entry name" value="PLDc_CLS_1"/>
    <property type="match status" value="1"/>
</dbReference>
<keyword evidence="7 12" id="KW-1133">Transmembrane helix</keyword>
<keyword evidence="11 12" id="KW-1208">Phospholipid metabolism</keyword>
<evidence type="ECO:0000256" key="8">
    <source>
        <dbReference type="ARBA" id="ARBA00023098"/>
    </source>
</evidence>
<dbReference type="GO" id="GO:0008808">
    <property type="term" value="F:cardiolipin synthase activity"/>
    <property type="evidence" value="ECO:0007669"/>
    <property type="project" value="UniProtKB-UniRule"/>
</dbReference>
<name>A0A1M5KEH2_9BACT</name>
<dbReference type="SMART" id="SM00155">
    <property type="entry name" value="PLDc"/>
    <property type="match status" value="2"/>
</dbReference>
<comment type="function">
    <text evidence="12">Catalyzes the reversible phosphatidyl group transfer from one phosphatidylglycerol molecule to another to form cardiolipin (CL) (diphosphatidylglycerol) and glycerol.</text>
</comment>